<evidence type="ECO:0000313" key="3">
    <source>
        <dbReference type="Proteomes" id="UP000712600"/>
    </source>
</evidence>
<accession>A0A8S9NHX7</accession>
<gene>
    <name evidence="2" type="ORF">F2Q69_00043374</name>
</gene>
<feature type="compositionally biased region" description="Polar residues" evidence="1">
    <location>
        <begin position="25"/>
        <end position="47"/>
    </location>
</feature>
<organism evidence="2 3">
    <name type="scientific">Brassica cretica</name>
    <name type="common">Mustard</name>
    <dbReference type="NCBI Taxonomy" id="69181"/>
    <lineage>
        <taxon>Eukaryota</taxon>
        <taxon>Viridiplantae</taxon>
        <taxon>Streptophyta</taxon>
        <taxon>Embryophyta</taxon>
        <taxon>Tracheophyta</taxon>
        <taxon>Spermatophyta</taxon>
        <taxon>Magnoliopsida</taxon>
        <taxon>eudicotyledons</taxon>
        <taxon>Gunneridae</taxon>
        <taxon>Pentapetalae</taxon>
        <taxon>rosids</taxon>
        <taxon>malvids</taxon>
        <taxon>Brassicales</taxon>
        <taxon>Brassicaceae</taxon>
        <taxon>Brassiceae</taxon>
        <taxon>Brassica</taxon>
    </lineage>
</organism>
<evidence type="ECO:0000313" key="2">
    <source>
        <dbReference type="EMBL" id="KAF3500623.1"/>
    </source>
</evidence>
<comment type="caution">
    <text evidence="2">The sequence shown here is derived from an EMBL/GenBank/DDBJ whole genome shotgun (WGS) entry which is preliminary data.</text>
</comment>
<proteinExistence type="predicted"/>
<evidence type="ECO:0000256" key="1">
    <source>
        <dbReference type="SAM" id="MobiDB-lite"/>
    </source>
</evidence>
<sequence>MVKPKRAKLTQTSTENATKEDDPESSTQATAKEQPVSKPNASTQPVETNPVGIRELHEAFVEAINQLGSSIFV</sequence>
<dbReference type="EMBL" id="QGKX02001621">
    <property type="protein sequence ID" value="KAF3500623.1"/>
    <property type="molecule type" value="Genomic_DNA"/>
</dbReference>
<dbReference type="AlphaFoldDB" id="A0A8S9NHX7"/>
<reference evidence="2" key="1">
    <citation type="submission" date="2019-12" db="EMBL/GenBank/DDBJ databases">
        <title>Genome sequencing and annotation of Brassica cretica.</title>
        <authorList>
            <person name="Studholme D.J."/>
            <person name="Sarris P."/>
        </authorList>
    </citation>
    <scope>NUCLEOTIDE SEQUENCE</scope>
    <source>
        <strain evidence="2">PFS-109/04</strain>
        <tissue evidence="2">Leaf</tissue>
    </source>
</reference>
<dbReference type="Proteomes" id="UP000712600">
    <property type="component" value="Unassembled WGS sequence"/>
</dbReference>
<name>A0A8S9NHX7_BRACR</name>
<protein>
    <submittedName>
        <fullName evidence="2">Uncharacterized protein</fullName>
    </submittedName>
</protein>
<feature type="region of interest" description="Disordered" evidence="1">
    <location>
        <begin position="1"/>
        <end position="49"/>
    </location>
</feature>